<evidence type="ECO:0000313" key="5">
    <source>
        <dbReference type="EMBL" id="QOE28000.1"/>
    </source>
</evidence>
<dbReference type="SUPFAM" id="SSF52218">
    <property type="entry name" value="Flavoproteins"/>
    <property type="match status" value="1"/>
</dbReference>
<dbReference type="Proteomes" id="UP000548355">
    <property type="component" value="Unassembled WGS sequence"/>
</dbReference>
<dbReference type="Proteomes" id="UP000516797">
    <property type="component" value="Chromosome"/>
</dbReference>
<dbReference type="Gene3D" id="3.40.50.360">
    <property type="match status" value="1"/>
</dbReference>
<proteinExistence type="inferred from homology"/>
<dbReference type="EMBL" id="CP058741">
    <property type="protein sequence ID" value="QOE28000.1"/>
    <property type="molecule type" value="Genomic_DNA"/>
</dbReference>
<dbReference type="Pfam" id="PF02525">
    <property type="entry name" value="Flavodoxin_2"/>
    <property type="match status" value="1"/>
</dbReference>
<evidence type="ECO:0000259" key="3">
    <source>
        <dbReference type="Pfam" id="PF02525"/>
    </source>
</evidence>
<keyword evidence="2" id="KW-0560">Oxidoreductase</keyword>
<dbReference type="GO" id="GO:0003955">
    <property type="term" value="F:NAD(P)H dehydrogenase (quinone) activity"/>
    <property type="evidence" value="ECO:0007669"/>
    <property type="project" value="TreeGrafter"/>
</dbReference>
<dbReference type="RefSeq" id="WP_013730484.1">
    <property type="nucleotide sequence ID" value="NZ_BCCO01000055.1"/>
</dbReference>
<dbReference type="InterPro" id="IPR029039">
    <property type="entry name" value="Flavoprotein-like_sf"/>
</dbReference>
<dbReference type="PANTHER" id="PTHR10204:SF34">
    <property type="entry name" value="NAD(P)H DEHYDROGENASE [QUINONE] 1 ISOFORM 1"/>
    <property type="match status" value="1"/>
</dbReference>
<dbReference type="InterPro" id="IPR051545">
    <property type="entry name" value="NAD(P)H_dehydrogenase_qn"/>
</dbReference>
<feature type="domain" description="Flavodoxin-like fold" evidence="3">
    <location>
        <begin position="1"/>
        <end position="182"/>
    </location>
</feature>
<reference evidence="5 6" key="2">
    <citation type="submission" date="2020-07" db="EMBL/GenBank/DDBJ databases">
        <title>Complete genome sequences of Streptococcus suis pig pathogenic strain 10, 13-00283-02 and 16085/3b.</title>
        <authorList>
            <person name="Bunk B."/>
            <person name="Jakobczak B."/>
            <person name="Florian V."/>
            <person name="Dittmar D."/>
            <person name="Maeder U."/>
            <person name="Jarek M."/>
            <person name="Baums C.G."/>
            <person name="Haeussler S."/>
            <person name="Voelker U."/>
            <person name="Michalik S."/>
        </authorList>
    </citation>
    <scope>NUCLEOTIDE SEQUENCE [LARGE SCALE GENOMIC DNA]</scope>
    <source>
        <strain evidence="5 6">13-00283-02</strain>
    </source>
</reference>
<dbReference type="EMBL" id="JABXEU010000020">
    <property type="protein sequence ID" value="NVH37091.1"/>
    <property type="molecule type" value="Genomic_DNA"/>
</dbReference>
<evidence type="ECO:0000313" key="7">
    <source>
        <dbReference type="Proteomes" id="UP000548355"/>
    </source>
</evidence>
<evidence type="ECO:0000313" key="6">
    <source>
        <dbReference type="Proteomes" id="UP000516797"/>
    </source>
</evidence>
<comment type="similarity">
    <text evidence="1">Belongs to the NAD(P)H dehydrogenase (quinone) family.</text>
</comment>
<organism evidence="4 7">
    <name type="scientific">Streptococcus suis</name>
    <dbReference type="NCBI Taxonomy" id="1307"/>
    <lineage>
        <taxon>Bacteria</taxon>
        <taxon>Bacillati</taxon>
        <taxon>Bacillota</taxon>
        <taxon>Bacilli</taxon>
        <taxon>Lactobacillales</taxon>
        <taxon>Streptococcaceae</taxon>
        <taxon>Streptococcus</taxon>
    </lineage>
</organism>
<reference evidence="4 7" key="1">
    <citation type="submission" date="2020-06" db="EMBL/GenBank/DDBJ databases">
        <title>Pan-genome analysis of Streptococcus suis serotype 2 revealed genomic diversity among strains of different virulence.</title>
        <authorList>
            <person name="Guo G."/>
            <person name="Zhang W."/>
        </authorList>
    </citation>
    <scope>NUCLEOTIDE SEQUENCE [LARGE SCALE GENOMIC DNA]</scope>
    <source>
        <strain evidence="4 7">ZJ92091101</strain>
    </source>
</reference>
<accession>A0A123SH12</accession>
<protein>
    <submittedName>
        <fullName evidence="5">Glutathione-regulated potassium-efflux system ancillary protein KefF</fullName>
    </submittedName>
    <submittedName>
        <fullName evidence="4">NAD(P)H-dependent oxidoreductase</fullName>
    </submittedName>
</protein>
<sequence length="204" mass="23416">MKALIVFAHPRKESFTHALVDRVAEALLENGAEVVIRDLYEIGFDPVLRGEDTIHIEDGKFIRQATVFPADVQVEMDLIAESDLLVYIFPSWWNGMPAIMKGYVDRVFQHGFAYSFESDEPRKLFSTKKAIFFTPTGQPQNADGSLTPIDQAMKSLTSEWLFNSNGAQVIDHIFYGRVPYLTREELELYLVDAREQIQRIFHKL</sequence>
<name>A0A123SH12_STRSU</name>
<evidence type="ECO:0000313" key="4">
    <source>
        <dbReference type="EMBL" id="NVH37091.1"/>
    </source>
</evidence>
<dbReference type="InterPro" id="IPR003680">
    <property type="entry name" value="Flavodoxin_fold"/>
</dbReference>
<dbReference type="GO" id="GO:0005829">
    <property type="term" value="C:cytosol"/>
    <property type="evidence" value="ECO:0007669"/>
    <property type="project" value="TreeGrafter"/>
</dbReference>
<dbReference type="AlphaFoldDB" id="A0A123SH12"/>
<dbReference type="PANTHER" id="PTHR10204">
    <property type="entry name" value="NAD P H OXIDOREDUCTASE-RELATED"/>
    <property type="match status" value="1"/>
</dbReference>
<evidence type="ECO:0000256" key="1">
    <source>
        <dbReference type="ARBA" id="ARBA00006252"/>
    </source>
</evidence>
<evidence type="ECO:0000256" key="2">
    <source>
        <dbReference type="ARBA" id="ARBA00023002"/>
    </source>
</evidence>
<gene>
    <name evidence="5" type="primary">kefF</name>
    <name evidence="4" type="ORF">HU146_07495</name>
    <name evidence="5" type="ORF">SSU1300283_00677</name>
</gene>